<name>H8ZDE6_NEMA1</name>
<dbReference type="GO" id="GO:0003899">
    <property type="term" value="F:DNA-directed RNA polymerase activity"/>
    <property type="evidence" value="ECO:0007669"/>
    <property type="project" value="InterPro"/>
</dbReference>
<keyword evidence="9" id="KW-0804">Transcription</keyword>
<dbReference type="InterPro" id="IPR002755">
    <property type="entry name" value="DNA_primase_S"/>
</dbReference>
<organism evidence="10">
    <name type="scientific">Nematocida ausubeli (strain ATCC PRA-371 / ERTm2)</name>
    <name type="common">Nematode killer fungus</name>
    <dbReference type="NCBI Taxonomy" id="1913371"/>
    <lineage>
        <taxon>Eukaryota</taxon>
        <taxon>Fungi</taxon>
        <taxon>Fungi incertae sedis</taxon>
        <taxon>Microsporidia</taxon>
        <taxon>Nematocida</taxon>
    </lineage>
</organism>
<sequence length="284" mass="32701">MQGSEKENLLGIYYRSIFPMDAIAKWLRYIKTREFSFTLQNDIYIRYITVNTADELAVRMAVDVPQKLDIGGVYLHKPAAVTTENMCMIKELVFDIDLTDYIRACCSDKDMCDKCMPLIKCAVEVLDNILRNVFGFCHILFVFSGGRGVHCWVSDAIAMTLTDRDRANIVDYISMLPKKNMPEIEAILKKYQDIMGLSEKALIGEVYSRLFPKLDANVSRQTKHLLKSPFCIHPRTGRVCVPIDIKEIDALRLEDIPTARDVVRKRDILDKYVKYFQQHASQIK</sequence>
<evidence type="ECO:0000256" key="3">
    <source>
        <dbReference type="ARBA" id="ARBA00022478"/>
    </source>
</evidence>
<protein>
    <recommendedName>
        <fullName evidence="2">DNA primase small subunit</fullName>
    </recommendedName>
</protein>
<keyword evidence="5" id="KW-0808">Transferase</keyword>
<dbReference type="HOGENOM" id="CLU_028288_3_2_1"/>
<dbReference type="Pfam" id="PF01896">
    <property type="entry name" value="DNA_primase_S"/>
    <property type="match status" value="1"/>
</dbReference>
<gene>
    <name evidence="10" type="ORF">NERG_01617</name>
</gene>
<keyword evidence="4" id="KW-0639">Primosome</keyword>
<evidence type="ECO:0000256" key="7">
    <source>
        <dbReference type="ARBA" id="ARBA00022705"/>
    </source>
</evidence>
<dbReference type="GO" id="GO:0005658">
    <property type="term" value="C:alpha DNA polymerase:primase complex"/>
    <property type="evidence" value="ECO:0007669"/>
    <property type="project" value="UniProtKB-ARBA"/>
</dbReference>
<dbReference type="AlphaFoldDB" id="H8ZDE6"/>
<accession>H8ZDE6</accession>
<keyword evidence="6" id="KW-0548">Nucleotidyltransferase</keyword>
<dbReference type="GO" id="GO:0006269">
    <property type="term" value="P:DNA replication, synthesis of primer"/>
    <property type="evidence" value="ECO:0007669"/>
    <property type="project" value="UniProtKB-KW"/>
</dbReference>
<dbReference type="Proteomes" id="UP000005622">
    <property type="component" value="Unassembled WGS sequence"/>
</dbReference>
<proteinExistence type="inferred from homology"/>
<dbReference type="InterPro" id="IPR014052">
    <property type="entry name" value="DNA_primase_ssu_euk/arc"/>
</dbReference>
<evidence type="ECO:0000256" key="6">
    <source>
        <dbReference type="ARBA" id="ARBA00022695"/>
    </source>
</evidence>
<evidence type="ECO:0000256" key="8">
    <source>
        <dbReference type="ARBA" id="ARBA00022723"/>
    </source>
</evidence>
<evidence type="ECO:0000256" key="1">
    <source>
        <dbReference type="ARBA" id="ARBA00009762"/>
    </source>
</evidence>
<comment type="similarity">
    <text evidence="1">Belongs to the eukaryotic-type primase small subunit family.</text>
</comment>
<dbReference type="PANTHER" id="PTHR10536">
    <property type="entry name" value="DNA PRIMASE SMALL SUBUNIT"/>
    <property type="match status" value="1"/>
</dbReference>
<dbReference type="Gene3D" id="3.90.920.10">
    <property type="entry name" value="DNA primase, PRIM domain"/>
    <property type="match status" value="1"/>
</dbReference>
<keyword evidence="7" id="KW-0235">DNA replication</keyword>
<dbReference type="GO" id="GO:0046872">
    <property type="term" value="F:metal ion binding"/>
    <property type="evidence" value="ECO:0007669"/>
    <property type="project" value="UniProtKB-KW"/>
</dbReference>
<evidence type="ECO:0000256" key="2">
    <source>
        <dbReference type="ARBA" id="ARBA00021278"/>
    </source>
</evidence>
<keyword evidence="8" id="KW-0479">Metal-binding</keyword>
<evidence type="ECO:0000313" key="10">
    <source>
        <dbReference type="EMBL" id="EHY65171.1"/>
    </source>
</evidence>
<evidence type="ECO:0000256" key="5">
    <source>
        <dbReference type="ARBA" id="ARBA00022679"/>
    </source>
</evidence>
<reference evidence="10" key="1">
    <citation type="submission" date="2011-03" db="EMBL/GenBank/DDBJ databases">
        <title>The Genome Sequence of Nematocida sp1 strain ERTm2.</title>
        <authorList>
            <consortium name="The Broad Institute Genome Sequencing Platform"/>
            <consortium name="The Broad Institute Genome Sequencing Center for Infectious Disease"/>
            <person name="Cuomo C."/>
            <person name="Troemel E."/>
            <person name="Young S.K."/>
            <person name="Zeng Q."/>
            <person name="Gargeya S."/>
            <person name="Fitzgerald M."/>
            <person name="Haas B."/>
            <person name="Abouelleil A."/>
            <person name="Alvarado L."/>
            <person name="Arachchi H.M."/>
            <person name="Berlin A."/>
            <person name="Brown A."/>
            <person name="Chapman S.B."/>
            <person name="Chen Z."/>
            <person name="Dunbar C."/>
            <person name="Freedman E."/>
            <person name="Gearin G."/>
            <person name="Gellesch M."/>
            <person name="Goldberg J."/>
            <person name="Griggs A."/>
            <person name="Gujja S."/>
            <person name="Heilman E.R."/>
            <person name="Heiman D."/>
            <person name="Howarth C."/>
            <person name="Larson L."/>
            <person name="Lui A."/>
            <person name="MacDonald P.J.P."/>
            <person name="Mehta T."/>
            <person name="Montmayeur A."/>
            <person name="Murphy C."/>
            <person name="Neiman D."/>
            <person name="Pearson M."/>
            <person name="Priest M."/>
            <person name="Roberts A."/>
            <person name="Saif S."/>
            <person name="Shea T."/>
            <person name="Shenoy N."/>
            <person name="Sisk P."/>
            <person name="Stolte C."/>
            <person name="Sykes S."/>
            <person name="White J."/>
            <person name="Yandava C."/>
            <person name="Wortman J."/>
            <person name="Nusbaum C."/>
            <person name="Birren B."/>
        </authorList>
    </citation>
    <scope>NUCLEOTIDE SEQUENCE</scope>
    <source>
        <strain evidence="10">ERTm2</strain>
    </source>
</reference>
<evidence type="ECO:0000256" key="4">
    <source>
        <dbReference type="ARBA" id="ARBA00022515"/>
    </source>
</evidence>
<dbReference type="STRING" id="944018.H8ZDE6"/>
<evidence type="ECO:0000256" key="9">
    <source>
        <dbReference type="ARBA" id="ARBA00023163"/>
    </source>
</evidence>
<keyword evidence="3" id="KW-0240">DNA-directed RNA polymerase</keyword>
<dbReference type="CDD" id="cd04860">
    <property type="entry name" value="AE_Prim_S"/>
    <property type="match status" value="1"/>
</dbReference>
<dbReference type="SUPFAM" id="SSF56747">
    <property type="entry name" value="Prim-pol domain"/>
    <property type="match status" value="1"/>
</dbReference>
<dbReference type="EMBL" id="JH604636">
    <property type="protein sequence ID" value="EHY65171.1"/>
    <property type="molecule type" value="Genomic_DNA"/>
</dbReference>